<keyword evidence="6" id="KW-1185">Reference proteome</keyword>
<gene>
    <name evidence="5" type="ORF">FHP06_12405</name>
</gene>
<evidence type="ECO:0000259" key="2">
    <source>
        <dbReference type="Pfam" id="PF00501"/>
    </source>
</evidence>
<accession>A0A5C8NGB8</accession>
<dbReference type="InterPro" id="IPR020845">
    <property type="entry name" value="AMP-binding_CS"/>
</dbReference>
<sequence length="814" mass="89211">MSLQVQGVFDLSRYGDAPALVLDDRLVTYAELQQLVNDRAAWLGPVRRLVMVEGANALEPIVTYLAALAGGHPVLLVPGTREGAPRRQWDRLLESYRPDVTHRRDGVWSLEEHRAGTVHELHPDLALLLGTSGSTGTPKLVRLSRENLVTNAEAIAESLGITADDRAATSLPVHYCYGLSVLNSHLVRGASLWLTERSVVEDEFWDGFARHRATSFAGVPYTFELLEQSGFEGRDLSSLRLVTQAGGAMPADRARAWARRGEEHGFDLVVMYGQTEATARMAYLPPHLAAERAGTIGIPIPGGDLRIEGGELVYSGPNVMLGYAETPADLALGRTVHELRTGDLARQHDDGLYEITGRCNRLAKLFGTRLDLDVVERLLGECGIDARAIEHDGRLAVFVRRHSLAERVSGLIQREHCLPAHAVDVTIVDRFPVTPNGKTDYPALARHVADRPTVDDSVRAMYATVLGRPDAGDDDSFVSLRGDSLSFVEVSYRLERMLGHLPRDWPERSIAELDASTRRRRRWTTRLETAVVLRALAIVLVVGSHVELFDLMGGAHVMLGVVGFNLARFQLAAVPRRERLALVGASLRELVVPAVLWIGGVALVSGKYDLSTVLLANSWFGPGRFTDQWQFWFLEAVLWTVLGIGALVAVPVVDRWERARPFAVALVVLAATLALRLVLAGIEAGPLERYAVPTVAWSVALGWVIARATSVPQRVLASALVVVSCAGFFGEPRREVLVIAGLLLLAWLPRVPVPALLARVIVTVGAATYFIYLTHWVVYPPLEVDHSVLALLASLAVGIVTWQAYGLLRRRLTR</sequence>
<dbReference type="Pfam" id="PF01757">
    <property type="entry name" value="Acyl_transf_3"/>
    <property type="match status" value="1"/>
</dbReference>
<feature type="domain" description="Carrier" evidence="3">
    <location>
        <begin position="457"/>
        <end position="499"/>
    </location>
</feature>
<reference evidence="5 6" key="1">
    <citation type="submission" date="2019-06" db="EMBL/GenBank/DDBJ databases">
        <title>Aeromicrobium sp. nov., isolated from a maize field.</title>
        <authorList>
            <person name="Lin S.-Y."/>
            <person name="Tsai C.-F."/>
            <person name="Young C.-C."/>
        </authorList>
    </citation>
    <scope>NUCLEOTIDE SEQUENCE [LARGE SCALE GENOMIC DNA]</scope>
    <source>
        <strain evidence="5 6">CC-CFT486</strain>
    </source>
</reference>
<comment type="caution">
    <text evidence="5">The sequence shown here is derived from an EMBL/GenBank/DDBJ whole genome shotgun (WGS) entry which is preliminary data.</text>
</comment>
<dbReference type="InterPro" id="IPR050237">
    <property type="entry name" value="ATP-dep_AMP-bd_enzyme"/>
</dbReference>
<dbReference type="InterPro" id="IPR000873">
    <property type="entry name" value="AMP-dep_synth/lig_dom"/>
</dbReference>
<feature type="transmembrane region" description="Helical" evidence="1">
    <location>
        <begin position="788"/>
        <end position="808"/>
    </location>
</feature>
<evidence type="ECO:0000259" key="3">
    <source>
        <dbReference type="Pfam" id="PF00550"/>
    </source>
</evidence>
<dbReference type="Pfam" id="PF00501">
    <property type="entry name" value="AMP-binding"/>
    <property type="match status" value="1"/>
</dbReference>
<dbReference type="Pfam" id="PF00550">
    <property type="entry name" value="PP-binding"/>
    <property type="match status" value="1"/>
</dbReference>
<dbReference type="SUPFAM" id="SSF47336">
    <property type="entry name" value="ACP-like"/>
    <property type="match status" value="1"/>
</dbReference>
<dbReference type="PROSITE" id="PS00455">
    <property type="entry name" value="AMP_BINDING"/>
    <property type="match status" value="1"/>
</dbReference>
<keyword evidence="1" id="KW-0472">Membrane</keyword>
<keyword evidence="1" id="KW-1133">Transmembrane helix</keyword>
<evidence type="ECO:0000313" key="5">
    <source>
        <dbReference type="EMBL" id="TXL57588.1"/>
    </source>
</evidence>
<dbReference type="InterPro" id="IPR036736">
    <property type="entry name" value="ACP-like_sf"/>
</dbReference>
<feature type="transmembrane region" description="Helical" evidence="1">
    <location>
        <begin position="736"/>
        <end position="753"/>
    </location>
</feature>
<feature type="transmembrane region" description="Helical" evidence="1">
    <location>
        <begin position="760"/>
        <end position="782"/>
    </location>
</feature>
<evidence type="ECO:0000313" key="6">
    <source>
        <dbReference type="Proteomes" id="UP000321571"/>
    </source>
</evidence>
<dbReference type="Proteomes" id="UP000321571">
    <property type="component" value="Unassembled WGS sequence"/>
</dbReference>
<name>A0A5C8NGB8_9ACTN</name>
<feature type="transmembrane region" description="Helical" evidence="1">
    <location>
        <begin position="662"/>
        <end position="684"/>
    </location>
</feature>
<dbReference type="PANTHER" id="PTHR43767:SF10">
    <property type="entry name" value="SURFACTIN SYNTHASE SUBUNIT 1"/>
    <property type="match status" value="1"/>
</dbReference>
<dbReference type="InterPro" id="IPR042099">
    <property type="entry name" value="ANL_N_sf"/>
</dbReference>
<evidence type="ECO:0000256" key="1">
    <source>
        <dbReference type="SAM" id="Phobius"/>
    </source>
</evidence>
<dbReference type="EMBL" id="VDUX01000006">
    <property type="protein sequence ID" value="TXL57588.1"/>
    <property type="molecule type" value="Genomic_DNA"/>
</dbReference>
<feature type="transmembrane region" description="Helical" evidence="1">
    <location>
        <begin position="551"/>
        <end position="569"/>
    </location>
</feature>
<feature type="domain" description="AMP-dependent synthetase/ligase" evidence="2">
    <location>
        <begin position="119"/>
        <end position="323"/>
    </location>
</feature>
<dbReference type="PANTHER" id="PTHR43767">
    <property type="entry name" value="LONG-CHAIN-FATTY-ACID--COA LIGASE"/>
    <property type="match status" value="1"/>
</dbReference>
<dbReference type="OrthoDB" id="8445630at2"/>
<feature type="domain" description="Acyltransferase 3" evidence="4">
    <location>
        <begin position="532"/>
        <end position="783"/>
    </location>
</feature>
<dbReference type="Gene3D" id="1.10.1200.10">
    <property type="entry name" value="ACP-like"/>
    <property type="match status" value="1"/>
</dbReference>
<organism evidence="5 6">
    <name type="scientific">Aeromicrobium terrae</name>
    <dbReference type="NCBI Taxonomy" id="2498846"/>
    <lineage>
        <taxon>Bacteria</taxon>
        <taxon>Bacillati</taxon>
        <taxon>Actinomycetota</taxon>
        <taxon>Actinomycetes</taxon>
        <taxon>Propionibacteriales</taxon>
        <taxon>Nocardioidaceae</taxon>
        <taxon>Aeromicrobium</taxon>
    </lineage>
</organism>
<feature type="transmembrane region" description="Helical" evidence="1">
    <location>
        <begin position="590"/>
        <end position="609"/>
    </location>
</feature>
<dbReference type="AlphaFoldDB" id="A0A5C8NGB8"/>
<dbReference type="SUPFAM" id="SSF56801">
    <property type="entry name" value="Acetyl-CoA synthetase-like"/>
    <property type="match status" value="1"/>
</dbReference>
<proteinExistence type="predicted"/>
<dbReference type="InterPro" id="IPR009081">
    <property type="entry name" value="PP-bd_ACP"/>
</dbReference>
<evidence type="ECO:0000259" key="4">
    <source>
        <dbReference type="Pfam" id="PF01757"/>
    </source>
</evidence>
<dbReference type="GO" id="GO:0016747">
    <property type="term" value="F:acyltransferase activity, transferring groups other than amino-acyl groups"/>
    <property type="evidence" value="ECO:0007669"/>
    <property type="project" value="InterPro"/>
</dbReference>
<dbReference type="InterPro" id="IPR002656">
    <property type="entry name" value="Acyl_transf_3_dom"/>
</dbReference>
<dbReference type="RefSeq" id="WP_147687113.1">
    <property type="nucleotide sequence ID" value="NZ_VDUX01000006.1"/>
</dbReference>
<feature type="transmembrane region" description="Helical" evidence="1">
    <location>
        <begin position="629"/>
        <end position="650"/>
    </location>
</feature>
<protein>
    <submittedName>
        <fullName evidence="5">AMP-binding protein</fullName>
    </submittedName>
</protein>
<keyword evidence="1" id="KW-0812">Transmembrane</keyword>
<dbReference type="Gene3D" id="3.40.50.12780">
    <property type="entry name" value="N-terminal domain of ligase-like"/>
    <property type="match status" value="1"/>
</dbReference>